<evidence type="ECO:0000259" key="5">
    <source>
        <dbReference type="PROSITE" id="PS50931"/>
    </source>
</evidence>
<evidence type="ECO:0000256" key="4">
    <source>
        <dbReference type="ARBA" id="ARBA00023163"/>
    </source>
</evidence>
<name>A0ABV1KBG9_9PSEU</name>
<dbReference type="PROSITE" id="PS50931">
    <property type="entry name" value="HTH_LYSR"/>
    <property type="match status" value="1"/>
</dbReference>
<evidence type="ECO:0000256" key="3">
    <source>
        <dbReference type="ARBA" id="ARBA00023125"/>
    </source>
</evidence>
<dbReference type="RefSeq" id="WP_349298269.1">
    <property type="nucleotide sequence ID" value="NZ_JBEDNQ010000004.1"/>
</dbReference>
<sequence>MELRQLRYFAGVAIARNFSRAAEDLHVAQPALSRQVRALEVELGADLLVRTPRGVELTEAGRRLLGAVEQILGLVDGLGALVAETARSPSGRVVVGMSPSLVPVLADEMTKSVHSRYPEVEVELVEGLSMFLSEWVVRGRLDVAVFTDVGPMPRLDRTVVGEDEVVLVGAAETITGTGPLADGQGLTAAAGSPLVVTPGFWKMITDRLGGIDVVADHQIDSIVAVKKMVLRGECCSVMPSSFVHDEVGDESLRTRAFTPSIRRQIVAVTRTGRAWRPATEVVVAMTSAVLAEIRTPEPGGGGTS</sequence>
<evidence type="ECO:0000313" key="7">
    <source>
        <dbReference type="Proteomes" id="UP001494902"/>
    </source>
</evidence>
<evidence type="ECO:0000256" key="1">
    <source>
        <dbReference type="ARBA" id="ARBA00009437"/>
    </source>
</evidence>
<keyword evidence="7" id="KW-1185">Reference proteome</keyword>
<dbReference type="PANTHER" id="PTHR30419">
    <property type="entry name" value="HTH-TYPE TRANSCRIPTIONAL REGULATOR YBHD"/>
    <property type="match status" value="1"/>
</dbReference>
<dbReference type="InterPro" id="IPR050950">
    <property type="entry name" value="HTH-type_LysR_regulators"/>
</dbReference>
<dbReference type="SUPFAM" id="SSF53850">
    <property type="entry name" value="Periplasmic binding protein-like II"/>
    <property type="match status" value="1"/>
</dbReference>
<dbReference type="Pfam" id="PF03466">
    <property type="entry name" value="LysR_substrate"/>
    <property type="match status" value="1"/>
</dbReference>
<gene>
    <name evidence="6" type="ORF">WIS52_12045</name>
</gene>
<keyword evidence="4" id="KW-0804">Transcription</keyword>
<protein>
    <submittedName>
        <fullName evidence="6">LysR family transcriptional regulator</fullName>
    </submittedName>
</protein>
<dbReference type="InterPro" id="IPR005119">
    <property type="entry name" value="LysR_subst-bd"/>
</dbReference>
<dbReference type="Proteomes" id="UP001494902">
    <property type="component" value="Unassembled WGS sequence"/>
</dbReference>
<dbReference type="EMBL" id="JBEDNQ010000004">
    <property type="protein sequence ID" value="MEQ3551203.1"/>
    <property type="molecule type" value="Genomic_DNA"/>
</dbReference>
<dbReference type="InterPro" id="IPR000847">
    <property type="entry name" value="LysR_HTH_N"/>
</dbReference>
<comment type="similarity">
    <text evidence="1">Belongs to the LysR transcriptional regulatory family.</text>
</comment>
<evidence type="ECO:0000256" key="2">
    <source>
        <dbReference type="ARBA" id="ARBA00023015"/>
    </source>
</evidence>
<accession>A0ABV1KBG9</accession>
<dbReference type="InterPro" id="IPR036390">
    <property type="entry name" value="WH_DNA-bd_sf"/>
</dbReference>
<dbReference type="Gene3D" id="3.40.190.10">
    <property type="entry name" value="Periplasmic binding protein-like II"/>
    <property type="match status" value="2"/>
</dbReference>
<proteinExistence type="inferred from homology"/>
<dbReference type="Gene3D" id="1.10.10.10">
    <property type="entry name" value="Winged helix-like DNA-binding domain superfamily/Winged helix DNA-binding domain"/>
    <property type="match status" value="1"/>
</dbReference>
<dbReference type="CDD" id="cd05466">
    <property type="entry name" value="PBP2_LTTR_substrate"/>
    <property type="match status" value="1"/>
</dbReference>
<keyword evidence="2" id="KW-0805">Transcription regulation</keyword>
<keyword evidence="3" id="KW-0238">DNA-binding</keyword>
<evidence type="ECO:0000313" key="6">
    <source>
        <dbReference type="EMBL" id="MEQ3551203.1"/>
    </source>
</evidence>
<dbReference type="PRINTS" id="PR00039">
    <property type="entry name" value="HTHLYSR"/>
</dbReference>
<dbReference type="Pfam" id="PF00126">
    <property type="entry name" value="HTH_1"/>
    <property type="match status" value="1"/>
</dbReference>
<comment type="caution">
    <text evidence="6">The sequence shown here is derived from an EMBL/GenBank/DDBJ whole genome shotgun (WGS) entry which is preliminary data.</text>
</comment>
<reference evidence="6 7" key="1">
    <citation type="submission" date="2024-03" db="EMBL/GenBank/DDBJ databases">
        <title>Draft genome sequence of Pseudonocardia nematodicida JCM 31783.</title>
        <authorList>
            <person name="Butdee W."/>
            <person name="Duangmal K."/>
        </authorList>
    </citation>
    <scope>NUCLEOTIDE SEQUENCE [LARGE SCALE GENOMIC DNA]</scope>
    <source>
        <strain evidence="6 7">JCM 31783</strain>
    </source>
</reference>
<dbReference type="InterPro" id="IPR036388">
    <property type="entry name" value="WH-like_DNA-bd_sf"/>
</dbReference>
<organism evidence="6 7">
    <name type="scientific">Pseudonocardia nematodicida</name>
    <dbReference type="NCBI Taxonomy" id="1206997"/>
    <lineage>
        <taxon>Bacteria</taxon>
        <taxon>Bacillati</taxon>
        <taxon>Actinomycetota</taxon>
        <taxon>Actinomycetes</taxon>
        <taxon>Pseudonocardiales</taxon>
        <taxon>Pseudonocardiaceae</taxon>
        <taxon>Pseudonocardia</taxon>
    </lineage>
</organism>
<feature type="domain" description="HTH lysR-type" evidence="5">
    <location>
        <begin position="1"/>
        <end position="58"/>
    </location>
</feature>
<dbReference type="SUPFAM" id="SSF46785">
    <property type="entry name" value="Winged helix' DNA-binding domain"/>
    <property type="match status" value="1"/>
</dbReference>